<gene>
    <name evidence="1" type="ORF">DYH56_13750</name>
</gene>
<keyword evidence="2" id="KW-1185">Reference proteome</keyword>
<proteinExistence type="predicted"/>
<dbReference type="EMBL" id="QUAJ01000034">
    <property type="protein sequence ID" value="REI39702.1"/>
    <property type="molecule type" value="Genomic_DNA"/>
</dbReference>
<comment type="caution">
    <text evidence="1">The sequence shown here is derived from an EMBL/GenBank/DDBJ whole genome shotgun (WGS) entry which is preliminary data.</text>
</comment>
<evidence type="ECO:0000313" key="1">
    <source>
        <dbReference type="EMBL" id="REI39702.1"/>
    </source>
</evidence>
<name>A0ABX9KDR6_9FUSO</name>
<accession>A0ABX9KDR6</accession>
<sequence>MIHYIDFYIDTKTYEIHQSDCNHIPTKNKVYLGIFRNLETALTNAVSRGFTRAYVCNSCNILL</sequence>
<evidence type="ECO:0000313" key="2">
    <source>
        <dbReference type="Proteomes" id="UP000263486"/>
    </source>
</evidence>
<dbReference type="Proteomes" id="UP000263486">
    <property type="component" value="Unassembled WGS sequence"/>
</dbReference>
<reference evidence="1 2" key="1">
    <citation type="submission" date="2018-08" db="EMBL/GenBank/DDBJ databases">
        <title>Draft genome sequence of Psychrilyobacter sp. strain SD5 isolated from Black Sea water.</title>
        <authorList>
            <person name="Yadav S."/>
            <person name="Villanueva L."/>
            <person name="Damste J.S.S."/>
        </authorList>
    </citation>
    <scope>NUCLEOTIDE SEQUENCE [LARGE SCALE GENOMIC DNA]</scope>
    <source>
        <strain evidence="1 2">SD5</strain>
    </source>
</reference>
<organism evidence="1 2">
    <name type="scientific">Psychrilyobacter piezotolerans</name>
    <dbReference type="NCBI Taxonomy" id="2293438"/>
    <lineage>
        <taxon>Bacteria</taxon>
        <taxon>Fusobacteriati</taxon>
        <taxon>Fusobacteriota</taxon>
        <taxon>Fusobacteriia</taxon>
        <taxon>Fusobacteriales</taxon>
        <taxon>Fusobacteriaceae</taxon>
        <taxon>Psychrilyobacter</taxon>
    </lineage>
</organism>
<protein>
    <submittedName>
        <fullName evidence="1">Uncharacterized protein</fullName>
    </submittedName>
</protein>